<reference evidence="3" key="1">
    <citation type="submission" date="2023-07" db="EMBL/GenBank/DDBJ databases">
        <title>30 novel species of actinomycetes from the DSMZ collection.</title>
        <authorList>
            <person name="Nouioui I."/>
        </authorList>
    </citation>
    <scope>NUCLEOTIDE SEQUENCE [LARGE SCALE GENOMIC DNA]</scope>
    <source>
        <strain evidence="3">DSM 45055</strain>
    </source>
</reference>
<dbReference type="SUPFAM" id="SSF47413">
    <property type="entry name" value="lambda repressor-like DNA-binding domains"/>
    <property type="match status" value="1"/>
</dbReference>
<gene>
    <name evidence="2" type="ORF">RM446_15650</name>
</gene>
<dbReference type="InterPro" id="IPR001387">
    <property type="entry name" value="Cro/C1-type_HTH"/>
</dbReference>
<dbReference type="PROSITE" id="PS50943">
    <property type="entry name" value="HTH_CROC1"/>
    <property type="match status" value="1"/>
</dbReference>
<dbReference type="InterPro" id="IPR043917">
    <property type="entry name" value="DUF5753"/>
</dbReference>
<dbReference type="Proteomes" id="UP001183226">
    <property type="component" value="Unassembled WGS sequence"/>
</dbReference>
<evidence type="ECO:0000313" key="2">
    <source>
        <dbReference type="EMBL" id="MDT0303552.1"/>
    </source>
</evidence>
<dbReference type="SMART" id="SM00530">
    <property type="entry name" value="HTH_XRE"/>
    <property type="match status" value="1"/>
</dbReference>
<accession>A0ABU2KWB5</accession>
<comment type="caution">
    <text evidence="2">The sequence shown here is derived from an EMBL/GenBank/DDBJ whole genome shotgun (WGS) entry which is preliminary data.</text>
</comment>
<dbReference type="Pfam" id="PF19054">
    <property type="entry name" value="DUF5753"/>
    <property type="match status" value="1"/>
</dbReference>
<protein>
    <submittedName>
        <fullName evidence="2">Helix-turn-helix transcriptional regulator</fullName>
    </submittedName>
</protein>
<dbReference type="Gene3D" id="1.10.260.40">
    <property type="entry name" value="lambda repressor-like DNA-binding domains"/>
    <property type="match status" value="1"/>
</dbReference>
<name>A0ABU2KWB5_9ACTN</name>
<dbReference type="RefSeq" id="WP_311546042.1">
    <property type="nucleotide sequence ID" value="NZ_JAVREK010000016.1"/>
</dbReference>
<evidence type="ECO:0000259" key="1">
    <source>
        <dbReference type="PROSITE" id="PS50943"/>
    </source>
</evidence>
<dbReference type="Pfam" id="PF13560">
    <property type="entry name" value="HTH_31"/>
    <property type="match status" value="1"/>
</dbReference>
<evidence type="ECO:0000313" key="3">
    <source>
        <dbReference type="Proteomes" id="UP001183226"/>
    </source>
</evidence>
<proteinExistence type="predicted"/>
<keyword evidence="3" id="KW-1185">Reference proteome</keyword>
<dbReference type="EMBL" id="JAVREK010000016">
    <property type="protein sequence ID" value="MDT0303552.1"/>
    <property type="molecule type" value="Genomic_DNA"/>
</dbReference>
<organism evidence="2 3">
    <name type="scientific">Streptomonospora wellingtoniae</name>
    <dbReference type="NCBI Taxonomy" id="3075544"/>
    <lineage>
        <taxon>Bacteria</taxon>
        <taxon>Bacillati</taxon>
        <taxon>Actinomycetota</taxon>
        <taxon>Actinomycetes</taxon>
        <taxon>Streptosporangiales</taxon>
        <taxon>Nocardiopsidaceae</taxon>
        <taxon>Streptomonospora</taxon>
    </lineage>
</organism>
<dbReference type="CDD" id="cd00093">
    <property type="entry name" value="HTH_XRE"/>
    <property type="match status" value="1"/>
</dbReference>
<sequence>MVEKVHSTWARFGAEVRRSRRIAGGSQDQLAKSINISPAMMSSLERGTRTPKREHAEAIDAVLNTGGSLSRLWVNLMNQEDVPEWFREVVVLERQATEIREYQMALVPGLVQTADYARAVLRSGRPWYRDAEVDRLVESRMNRSDILAKDDRPLFWTVLDEVVVRRVVGDDQAMRGQLAHLLKLIGDQQIQLQLVPHETRCHPGLSGPFRVMAFHGRPTVAYAEHAMGGELIDDEDQVRESTTIFGALQAEAMSPTASADLIRVILGELDA</sequence>
<dbReference type="InterPro" id="IPR010982">
    <property type="entry name" value="Lambda_DNA-bd_dom_sf"/>
</dbReference>
<feature type="domain" description="HTH cro/C1-type" evidence="1">
    <location>
        <begin position="16"/>
        <end position="72"/>
    </location>
</feature>